<feature type="region of interest" description="Disordered" evidence="1">
    <location>
        <begin position="1019"/>
        <end position="1101"/>
    </location>
</feature>
<proteinExistence type="predicted"/>
<keyword evidence="3" id="KW-1185">Reference proteome</keyword>
<feature type="compositionally biased region" description="Low complexity" evidence="1">
    <location>
        <begin position="948"/>
        <end position="969"/>
    </location>
</feature>
<evidence type="ECO:0000313" key="2">
    <source>
        <dbReference type="EMBL" id="KAG2444111.1"/>
    </source>
</evidence>
<comment type="caution">
    <text evidence="2">The sequence shown here is derived from an EMBL/GenBank/DDBJ whole genome shotgun (WGS) entry which is preliminary data.</text>
</comment>
<reference evidence="2" key="1">
    <citation type="journal article" date="2020" name="bioRxiv">
        <title>Comparative genomics of Chlamydomonas.</title>
        <authorList>
            <person name="Craig R.J."/>
            <person name="Hasan A.R."/>
            <person name="Ness R.W."/>
            <person name="Keightley P.D."/>
        </authorList>
    </citation>
    <scope>NUCLEOTIDE SEQUENCE</scope>
    <source>
        <strain evidence="2">CCAP 11/173</strain>
    </source>
</reference>
<feature type="region of interest" description="Disordered" evidence="1">
    <location>
        <begin position="720"/>
        <end position="775"/>
    </location>
</feature>
<feature type="compositionally biased region" description="Gly residues" evidence="1">
    <location>
        <begin position="383"/>
        <end position="398"/>
    </location>
</feature>
<feature type="compositionally biased region" description="Low complexity" evidence="1">
    <location>
        <begin position="812"/>
        <end position="836"/>
    </location>
</feature>
<feature type="compositionally biased region" description="Low complexity" evidence="1">
    <location>
        <begin position="917"/>
        <end position="926"/>
    </location>
</feature>
<feature type="compositionally biased region" description="Basic residues" evidence="1">
    <location>
        <begin position="252"/>
        <end position="271"/>
    </location>
</feature>
<accession>A0A836B0J6</accession>
<feature type="region of interest" description="Disordered" evidence="1">
    <location>
        <begin position="88"/>
        <end position="180"/>
    </location>
</feature>
<protein>
    <submittedName>
        <fullName evidence="2">Uncharacterized protein</fullName>
    </submittedName>
</protein>
<feature type="compositionally biased region" description="Basic and acidic residues" evidence="1">
    <location>
        <begin position="88"/>
        <end position="102"/>
    </location>
</feature>
<feature type="region of interest" description="Disordered" evidence="1">
    <location>
        <begin position="344"/>
        <end position="499"/>
    </location>
</feature>
<dbReference type="Proteomes" id="UP000613740">
    <property type="component" value="Unassembled WGS sequence"/>
</dbReference>
<feature type="compositionally biased region" description="Polar residues" evidence="1">
    <location>
        <begin position="927"/>
        <end position="940"/>
    </location>
</feature>
<feature type="compositionally biased region" description="Pro residues" evidence="1">
    <location>
        <begin position="349"/>
        <end position="366"/>
    </location>
</feature>
<evidence type="ECO:0000256" key="1">
    <source>
        <dbReference type="SAM" id="MobiDB-lite"/>
    </source>
</evidence>
<gene>
    <name evidence="2" type="ORF">HYH02_009053</name>
</gene>
<feature type="compositionally biased region" description="Low complexity" evidence="1">
    <location>
        <begin position="138"/>
        <end position="154"/>
    </location>
</feature>
<feature type="compositionally biased region" description="Low complexity" evidence="1">
    <location>
        <begin position="453"/>
        <end position="484"/>
    </location>
</feature>
<dbReference type="EMBL" id="JAEHOD010000029">
    <property type="protein sequence ID" value="KAG2444111.1"/>
    <property type="molecule type" value="Genomic_DNA"/>
</dbReference>
<dbReference type="OrthoDB" id="546096at2759"/>
<evidence type="ECO:0000313" key="3">
    <source>
        <dbReference type="Proteomes" id="UP000613740"/>
    </source>
</evidence>
<feature type="compositionally biased region" description="Polar residues" evidence="1">
    <location>
        <begin position="733"/>
        <end position="746"/>
    </location>
</feature>
<sequence>MGKSSAKSQARRPVNYWSKFNDWWRTVLDETGRRPEAAAINKWYEENAADTWAPHEMPTVLETRVHAKCLRSVDEVRNYFRAYRAQRRADAMHGRDNGRDCGDEGDPDVPAPRGGSRRPGTAPSKTGTHKSGVTKVVASSGRSSRSLGGRAGSSQYGTEDYATGADSAWPPPQQRQHSLDQTHMTHMAGSYEQHGGHMSLQHPPLQLPSQQHRVRIHIRQASAGSGSANVSSGAITGACQPAGPMGLPRHPPLQHHQHQQHYQHQHLHQHQMRNSAQLAHSPPDQGGVDGKEGRPDVQRGDMAYATTEAPCSSVSTASLDDLLRLHDENDMALQDDAAYCAAMGLPPHQQQPPPPHHQQQQPPPPQQQQQQLGSAPNALGSGAATGNGRGGRSGGSGSEGINLKQVMQQRHSAPTLPGLTDNVPRPGMHGNPQLHHQAYPSLHSAQPHYGNPQQHQYQQIQQQQQLQLQPGKQGQAQQMPQSQQRSSGNIGDLGSMWDELDGASEPTIYAQLTLLPRSNVKLEPQPEACTQQEQQGAGAFEARQHQQQHHMLHQQNQHMQQQQQQQHQMLQMQNGSKPARVLWSPLLSVRPMPVAPQPMPQQQQQYAQNSGVVQHAGGMQGGQQCHAPQQMQQALQQPPALPPFPSGWGLPPLEQQAQAPRISVNGSAVVPMDGVSCQQDAVGWTRDAAPPLPASMLMGTGGGSFGNGLSALQIRHEPHELNKQPNGGPAGQSGCSSVAGLSQQEPQPMAGSAPTENLEQPMSQPSQPAPGPAAVHSLWASEQGGDTEMVASGVAPPQAPHNTPTWYTPHMQQQQQQPGQPHDAALQQRLLQLQSAGGSGSAGPSPLPTPTGPPSASAPSAGQLAQSPSMPAVQQPQQHLPLAPVPPLPPLPPFPPRHQPQQPQQSAGPTPQPSQPPVQHQRSSSSNSGMMTPGWANQQPGHLGRPLSTSSSCSSWQSVPSAPASVQQPLPVPPSVPGSAASGPFSTMMGVRVTSWSSTPENSQGSGPATLSRPFEVSAMSQQLHAPSQPPPQPQPQHQEAQKQSLQPAAVAMPGCPNTAFANQQHQQNPVASVQQQHVPAAPVTSSPVRVRRFSQPGPDEQSRLALLQQHRHFMQEQLQAQHLQQQQQQQLQAQHLQQQQLPVQQAPQQTQTHMLPPSNSLPCVLPDIRTSMADAKVNSQAHGNGTGDGQTPALGRHVVTTGNATRPPLMRTLSAPPSETPSANVGAGGPFGDAAPVPQGHGTSGSGMALPGVTPRNQMLQAGGAGGGFGTPGMGMTSPAGWGDSALAELEGDSAWLRNMLAPDSLTSSLWG</sequence>
<feature type="region of interest" description="Disordered" evidence="1">
    <location>
        <begin position="1201"/>
        <end position="1224"/>
    </location>
</feature>
<feature type="compositionally biased region" description="Low complexity" evidence="1">
    <location>
        <begin position="854"/>
        <end position="882"/>
    </location>
</feature>
<feature type="compositionally biased region" description="Pro residues" evidence="1">
    <location>
        <begin position="883"/>
        <end position="898"/>
    </location>
</feature>
<organism evidence="2 3">
    <name type="scientific">Chlamydomonas schloesseri</name>
    <dbReference type="NCBI Taxonomy" id="2026947"/>
    <lineage>
        <taxon>Eukaryota</taxon>
        <taxon>Viridiplantae</taxon>
        <taxon>Chlorophyta</taxon>
        <taxon>core chlorophytes</taxon>
        <taxon>Chlorophyceae</taxon>
        <taxon>CS clade</taxon>
        <taxon>Chlamydomonadales</taxon>
        <taxon>Chlamydomonadaceae</taxon>
        <taxon>Chlamydomonas</taxon>
    </lineage>
</organism>
<feature type="region of interest" description="Disordered" evidence="1">
    <location>
        <begin position="788"/>
        <end position="983"/>
    </location>
</feature>
<name>A0A836B0J6_9CHLO</name>
<feature type="region of interest" description="Disordered" evidence="1">
    <location>
        <begin position="235"/>
        <end position="298"/>
    </location>
</feature>
<feature type="compositionally biased region" description="Polar residues" evidence="1">
    <location>
        <begin position="1060"/>
        <end position="1088"/>
    </location>
</feature>
<feature type="compositionally biased region" description="Low complexity" evidence="1">
    <location>
        <begin position="899"/>
        <end position="909"/>
    </location>
</feature>
<feature type="compositionally biased region" description="Basic and acidic residues" evidence="1">
    <location>
        <begin position="289"/>
        <end position="298"/>
    </location>
</feature>